<feature type="region of interest" description="Disordered" evidence="1">
    <location>
        <begin position="558"/>
        <end position="597"/>
    </location>
</feature>
<feature type="region of interest" description="Disordered" evidence="1">
    <location>
        <begin position="987"/>
        <end position="1006"/>
    </location>
</feature>
<gene>
    <name evidence="3" type="ORF">OC842_006072</name>
</gene>
<protein>
    <recommendedName>
        <fullName evidence="2">G-patch domain-containing protein</fullName>
    </recommendedName>
</protein>
<feature type="compositionally biased region" description="Basic and acidic residues" evidence="1">
    <location>
        <begin position="1070"/>
        <end position="1087"/>
    </location>
</feature>
<feature type="compositionally biased region" description="Pro residues" evidence="1">
    <location>
        <begin position="1042"/>
        <end position="1064"/>
    </location>
</feature>
<dbReference type="PANTHER" id="PTHR13384">
    <property type="entry name" value="G PATCH DOMAIN-CONTAINING PROTEIN 1"/>
    <property type="match status" value="1"/>
</dbReference>
<sequence>MASSSSAASLRRRLERDGGIAGVNTSTIDESFVVLGTPLPALTSSKRDPNELKPVWEQEVRDEQGRQRFHGAFTGGFSAGYFNTVGSKEGWTPSSFKSSRKDQHGKKRAQNDGQQQRIEDFMDEEDLRELHESRELRGADAFASSASAAGPASAAAEDSSRYDPILGAFGVGPSSSPSLRGADGRIQPAPENLGAALMRKFGWKDGHGVGPRVTRRRRDELRALLMPRGTIAAGRASKPTAADEDEPSLPSPSRKLLFPPPDTPLLRPASIAVEGRGLGWTAPTGLHDALARDLPASGAGSFGMPGTKAKASNQRARGFGISVLEHDSDDEGEMGGAAVYAESDDIRQSTLVDCEGMERRHARRSGPEQGERGTRKGEGKLREAEANDEGKENTWADGRPMPSGFVRARTKQGAFVPDQIFLAPKRPKDWKPNPTAIWEKYAPPAAPTGDSSDGKAALAPQDRGQLLGELRIPGPPPVISDYLSSKARERLSAAAEADDEPSRAPLQLPIERPLEIPRLDTSVARAALQGYMPFANDAAKQERYKIYLRSQAEPRAGTAEQLSSALEEELKATVQPPASSSRSRWDVAPSISPPDRDHLRHELGEFFRSANIFRPSTAVITNRFTSAKEQSGAGGGAAVQGGLYVPSDADRAASAAAAKALAEGGAGSGAAGQVDVMAPPPVLGKNGELVVGEGEDPAAKAADAGMFGVLTRRYREWYPPKLLCKRFGVPDPHPDYTGVRYGDGESGSRGGGVGGGGDDSMEGEDRFGTGASSAGRKGGRKAHSEANALWEQNKRGIMQLAKERQWEGQGISTPGGPGGDEVGDVSSSSLAAGHGGGRGPRQPRSLETVGLGDDDETQGRDTLAYVRPPIEVFKAVFVSDDEDEDDEADAENQAGAASASASASALRPSGSTSFGSAGGANEIDPERERKRRKLVNFDAVGDISEGGGVRFVPRNPASSAALKRKAVIVDNEADADSSLLGDVSVQSQSVSFGGGKSGKKKAKKEKRRAMLTFDLDEGDTEDGAEDSFDISTISIKAVPAPKAAPMPAPPSPAPLPPTPPPPPIESADAGGKDDPSSDPVRDPEQRMGKRQGSGGPASVTAASLPARGAATMTGSRAQRARAADYF</sequence>
<feature type="region of interest" description="Disordered" evidence="1">
    <location>
        <begin position="224"/>
        <end position="262"/>
    </location>
</feature>
<dbReference type="PROSITE" id="PS50174">
    <property type="entry name" value="G_PATCH"/>
    <property type="match status" value="1"/>
</dbReference>
<feature type="compositionally biased region" description="Gly residues" evidence="1">
    <location>
        <begin position="744"/>
        <end position="758"/>
    </location>
</feature>
<feature type="region of interest" description="Disordered" evidence="1">
    <location>
        <begin position="91"/>
        <end position="118"/>
    </location>
</feature>
<dbReference type="PANTHER" id="PTHR13384:SF19">
    <property type="entry name" value="G PATCH DOMAIN-CONTAINING PROTEIN 1"/>
    <property type="match status" value="1"/>
</dbReference>
<feature type="region of interest" description="Disordered" evidence="1">
    <location>
        <begin position="805"/>
        <end position="934"/>
    </location>
</feature>
<evidence type="ECO:0000259" key="2">
    <source>
        <dbReference type="PROSITE" id="PS50174"/>
    </source>
</evidence>
<dbReference type="InterPro" id="IPR011666">
    <property type="entry name" value="DUF1604"/>
</dbReference>
<dbReference type="Pfam" id="PF07713">
    <property type="entry name" value="DUF1604"/>
    <property type="match status" value="1"/>
</dbReference>
<feature type="region of interest" description="Disordered" evidence="1">
    <location>
        <begin position="1011"/>
        <end position="1030"/>
    </location>
</feature>
<evidence type="ECO:0000313" key="4">
    <source>
        <dbReference type="Proteomes" id="UP001176521"/>
    </source>
</evidence>
<dbReference type="AlphaFoldDB" id="A0AAN6G7Y3"/>
<keyword evidence="4" id="KW-1185">Reference proteome</keyword>
<organism evidence="3 4">
    <name type="scientific">Tilletia horrida</name>
    <dbReference type="NCBI Taxonomy" id="155126"/>
    <lineage>
        <taxon>Eukaryota</taxon>
        <taxon>Fungi</taxon>
        <taxon>Dikarya</taxon>
        <taxon>Basidiomycota</taxon>
        <taxon>Ustilaginomycotina</taxon>
        <taxon>Exobasidiomycetes</taxon>
        <taxon>Tilletiales</taxon>
        <taxon>Tilletiaceae</taxon>
        <taxon>Tilletia</taxon>
    </lineage>
</organism>
<dbReference type="Proteomes" id="UP001176521">
    <property type="component" value="Unassembled WGS sequence"/>
</dbReference>
<reference evidence="3" key="1">
    <citation type="journal article" date="2023" name="PhytoFront">
        <title>Draft Genome Resources of Seven Strains of Tilletia horrida, Causal Agent of Kernel Smut of Rice.</title>
        <authorList>
            <person name="Khanal S."/>
            <person name="Antony Babu S."/>
            <person name="Zhou X.G."/>
        </authorList>
    </citation>
    <scope>NUCLEOTIDE SEQUENCE</scope>
    <source>
        <strain evidence="3">TX3</strain>
    </source>
</reference>
<feature type="compositionally biased region" description="Acidic residues" evidence="1">
    <location>
        <begin position="879"/>
        <end position="890"/>
    </location>
</feature>
<feature type="region of interest" description="Disordered" evidence="1">
    <location>
        <begin position="1040"/>
        <end position="1126"/>
    </location>
</feature>
<dbReference type="InterPro" id="IPR000467">
    <property type="entry name" value="G_patch_dom"/>
</dbReference>
<dbReference type="EMBL" id="JAPDMQ010000496">
    <property type="protein sequence ID" value="KAK0523674.1"/>
    <property type="molecule type" value="Genomic_DNA"/>
</dbReference>
<feature type="compositionally biased region" description="Basic residues" evidence="1">
    <location>
        <begin position="997"/>
        <end position="1006"/>
    </location>
</feature>
<feature type="region of interest" description="Disordered" evidence="1">
    <location>
        <begin position="1"/>
        <end position="23"/>
    </location>
</feature>
<evidence type="ECO:0000256" key="1">
    <source>
        <dbReference type="SAM" id="MobiDB-lite"/>
    </source>
</evidence>
<dbReference type="GO" id="GO:0006397">
    <property type="term" value="P:mRNA processing"/>
    <property type="evidence" value="ECO:0007669"/>
    <property type="project" value="InterPro"/>
</dbReference>
<feature type="compositionally biased region" description="Basic and acidic residues" evidence="1">
    <location>
        <begin position="365"/>
        <end position="394"/>
    </location>
</feature>
<dbReference type="GO" id="GO:0003723">
    <property type="term" value="F:RNA binding"/>
    <property type="evidence" value="ECO:0007669"/>
    <property type="project" value="TreeGrafter"/>
</dbReference>
<feature type="compositionally biased region" description="Low complexity" evidence="1">
    <location>
        <begin position="891"/>
        <end position="915"/>
    </location>
</feature>
<feature type="region of interest" description="Disordered" evidence="1">
    <location>
        <begin position="738"/>
        <end position="784"/>
    </location>
</feature>
<feature type="region of interest" description="Disordered" evidence="1">
    <location>
        <begin position="424"/>
        <end position="460"/>
    </location>
</feature>
<accession>A0AAN6G7Y3</accession>
<feature type="region of interest" description="Disordered" evidence="1">
    <location>
        <begin position="356"/>
        <end position="405"/>
    </location>
</feature>
<name>A0AAN6G7Y3_9BASI</name>
<dbReference type="Pfam" id="PF26093">
    <property type="entry name" value="HTH_TGH"/>
    <property type="match status" value="1"/>
</dbReference>
<dbReference type="GO" id="GO:0005634">
    <property type="term" value="C:nucleus"/>
    <property type="evidence" value="ECO:0007669"/>
    <property type="project" value="TreeGrafter"/>
</dbReference>
<feature type="compositionally biased region" description="Acidic residues" evidence="1">
    <location>
        <begin position="1014"/>
        <end position="1028"/>
    </location>
</feature>
<evidence type="ECO:0000313" key="3">
    <source>
        <dbReference type="EMBL" id="KAK0523674.1"/>
    </source>
</evidence>
<feature type="domain" description="G-patch" evidence="2">
    <location>
        <begin position="190"/>
        <end position="210"/>
    </location>
</feature>
<proteinExistence type="predicted"/>
<comment type="caution">
    <text evidence="3">The sequence shown here is derived from an EMBL/GenBank/DDBJ whole genome shotgun (WGS) entry which is preliminary data.</text>
</comment>